<dbReference type="InterPro" id="IPR037066">
    <property type="entry name" value="Plug_dom_sf"/>
</dbReference>
<evidence type="ECO:0000256" key="6">
    <source>
        <dbReference type="ARBA" id="ARBA00023136"/>
    </source>
</evidence>
<dbReference type="STRING" id="115783.SAMN02745119_03071"/>
<keyword evidence="3 8" id="KW-1134">Transmembrane beta strand</keyword>
<dbReference type="PROSITE" id="PS52016">
    <property type="entry name" value="TONB_DEPENDENT_REC_3"/>
    <property type="match status" value="1"/>
</dbReference>
<dbReference type="Gene3D" id="2.40.170.20">
    <property type="entry name" value="TonB-dependent receptor, beta-barrel domain"/>
    <property type="match status" value="1"/>
</dbReference>
<keyword evidence="6 8" id="KW-0472">Membrane</keyword>
<evidence type="ECO:0000256" key="2">
    <source>
        <dbReference type="ARBA" id="ARBA00022448"/>
    </source>
</evidence>
<dbReference type="InterPro" id="IPR012910">
    <property type="entry name" value="Plug_dom"/>
</dbReference>
<comment type="similarity">
    <text evidence="8">Belongs to the TonB-dependent receptor family.</text>
</comment>
<dbReference type="PANTHER" id="PTHR30069:SF29">
    <property type="entry name" value="HEMOGLOBIN AND HEMOGLOBIN-HAPTOGLOBIN-BINDING PROTEIN 1-RELATED"/>
    <property type="match status" value="1"/>
</dbReference>
<gene>
    <name evidence="11" type="ORF">SAMN02745119_03071</name>
</gene>
<comment type="subcellular location">
    <subcellularLocation>
        <location evidence="1 8">Cell outer membrane</location>
        <topology evidence="1 8">Multi-pass membrane protein</topology>
    </subcellularLocation>
</comment>
<evidence type="ECO:0000256" key="3">
    <source>
        <dbReference type="ARBA" id="ARBA00022452"/>
    </source>
</evidence>
<evidence type="ECO:0000256" key="9">
    <source>
        <dbReference type="SAM" id="SignalP"/>
    </source>
</evidence>
<dbReference type="AlphaFoldDB" id="A0A1T4RTR1"/>
<evidence type="ECO:0000313" key="12">
    <source>
        <dbReference type="Proteomes" id="UP000190102"/>
    </source>
</evidence>
<keyword evidence="5 9" id="KW-0732">Signal</keyword>
<evidence type="ECO:0000256" key="5">
    <source>
        <dbReference type="ARBA" id="ARBA00022729"/>
    </source>
</evidence>
<keyword evidence="12" id="KW-1185">Reference proteome</keyword>
<dbReference type="Proteomes" id="UP000190102">
    <property type="component" value="Unassembled WGS sequence"/>
</dbReference>
<evidence type="ECO:0000256" key="7">
    <source>
        <dbReference type="ARBA" id="ARBA00023237"/>
    </source>
</evidence>
<reference evidence="12" key="1">
    <citation type="submission" date="2017-02" db="EMBL/GenBank/DDBJ databases">
        <authorList>
            <person name="Varghese N."/>
            <person name="Submissions S."/>
        </authorList>
    </citation>
    <scope>NUCLEOTIDE SEQUENCE [LARGE SCALE GENOMIC DNA]</scope>
    <source>
        <strain evidence="12">ATCC BAA-34</strain>
    </source>
</reference>
<evidence type="ECO:0000256" key="1">
    <source>
        <dbReference type="ARBA" id="ARBA00004571"/>
    </source>
</evidence>
<evidence type="ECO:0000256" key="8">
    <source>
        <dbReference type="PROSITE-ProRule" id="PRU01360"/>
    </source>
</evidence>
<dbReference type="SUPFAM" id="SSF56935">
    <property type="entry name" value="Porins"/>
    <property type="match status" value="1"/>
</dbReference>
<organism evidence="11 12">
    <name type="scientific">Trichlorobacter thiogenes</name>
    <dbReference type="NCBI Taxonomy" id="115783"/>
    <lineage>
        <taxon>Bacteria</taxon>
        <taxon>Pseudomonadati</taxon>
        <taxon>Thermodesulfobacteriota</taxon>
        <taxon>Desulfuromonadia</taxon>
        <taxon>Geobacterales</taxon>
        <taxon>Geobacteraceae</taxon>
        <taxon>Trichlorobacter</taxon>
    </lineage>
</organism>
<feature type="signal peptide" evidence="9">
    <location>
        <begin position="1"/>
        <end position="23"/>
    </location>
</feature>
<dbReference type="RefSeq" id="WP_078791294.1">
    <property type="nucleotide sequence ID" value="NZ_FUWR01000024.1"/>
</dbReference>
<feature type="chain" id="PRO_5012210995" evidence="9">
    <location>
        <begin position="24"/>
        <end position="660"/>
    </location>
</feature>
<protein>
    <submittedName>
        <fullName evidence="11">Iron complex outermembrane recepter protein</fullName>
    </submittedName>
</protein>
<keyword evidence="4 8" id="KW-0812">Transmembrane</keyword>
<evidence type="ECO:0000313" key="11">
    <source>
        <dbReference type="EMBL" id="SKA19343.1"/>
    </source>
</evidence>
<proteinExistence type="inferred from homology"/>
<evidence type="ECO:0000256" key="4">
    <source>
        <dbReference type="ARBA" id="ARBA00022692"/>
    </source>
</evidence>
<dbReference type="OrthoDB" id="5409682at2"/>
<feature type="domain" description="TonB-dependent receptor plug" evidence="10">
    <location>
        <begin position="53"/>
        <end position="147"/>
    </location>
</feature>
<evidence type="ECO:0000259" key="10">
    <source>
        <dbReference type="Pfam" id="PF07715"/>
    </source>
</evidence>
<dbReference type="EMBL" id="FUWR01000024">
    <property type="protein sequence ID" value="SKA19343.1"/>
    <property type="molecule type" value="Genomic_DNA"/>
</dbReference>
<dbReference type="GO" id="GO:0044718">
    <property type="term" value="P:siderophore transmembrane transport"/>
    <property type="evidence" value="ECO:0007669"/>
    <property type="project" value="TreeGrafter"/>
</dbReference>
<keyword evidence="7 8" id="KW-0998">Cell outer membrane</keyword>
<sequence>MKKQVIMGVALLALGSAVTQASAEEQAVEMGGVGVTGKKDKQPVYSATTVPASASATVEEFSREDIQSIAPASVYDIAALSPGARVEFQGRKGMNALQLRGGDTVGIILDGVYIPWSQASRIMAQFPVDAIESVRIVRDSSAVTLGPFVAFSPAMSHDNVPSPGLGSSNQGFMVITTKKGKGPELGGIAEYGSLDTRNFQLYHGNSKGPFSYRMVGTASGTSGRAGWNNAANNLSLLLNGNYDSTALKADFLIYYANGRREIQRSTKDSTAYTSLWNYDPLESLQIALNLHKPWNAVHTTSLSYARGRVTDDEYLKSSTSTTIPQAVRQEDQVETWHLWHVAATENNRLTGGFQAFLWKSPTGQFFYEGVPRKEDLFSGYLQDEYKFNNRLTLDGGVRVDTKLIEQGSDKYSPLQATNKKIENEWQQPAISMSIGSSYQLNEQHKLLARMGYTRQEADTFLATVGNKTLNTEERFKYEAGVEASYHPAFNPSVTLFLYDINNFAYSAATGGSGSSVYNIYDTANIIRKGVETSVKGSLPWGFGYHAGYSYITTNRGDTNKVMPHHNVSLRLSHQIGGLESNLILNYVGPYENNFLSVGNIYRPAGEYTRVDLNVSYSFKLDKAQLRATVYGRNLLDDRYVTIAGWQDQGITCGAKLEVAF</sequence>
<name>A0A1T4RTR1_9BACT</name>
<dbReference type="Gene3D" id="2.170.130.10">
    <property type="entry name" value="TonB-dependent receptor, plug domain"/>
    <property type="match status" value="1"/>
</dbReference>
<dbReference type="Pfam" id="PF07715">
    <property type="entry name" value="Plug"/>
    <property type="match status" value="1"/>
</dbReference>
<dbReference type="PANTHER" id="PTHR30069">
    <property type="entry name" value="TONB-DEPENDENT OUTER MEMBRANE RECEPTOR"/>
    <property type="match status" value="1"/>
</dbReference>
<dbReference type="InterPro" id="IPR036942">
    <property type="entry name" value="Beta-barrel_TonB_sf"/>
</dbReference>
<keyword evidence="2 8" id="KW-0813">Transport</keyword>
<dbReference type="InterPro" id="IPR039426">
    <property type="entry name" value="TonB-dep_rcpt-like"/>
</dbReference>
<dbReference type="GO" id="GO:0015344">
    <property type="term" value="F:siderophore uptake transmembrane transporter activity"/>
    <property type="evidence" value="ECO:0007669"/>
    <property type="project" value="TreeGrafter"/>
</dbReference>
<dbReference type="GO" id="GO:0009279">
    <property type="term" value="C:cell outer membrane"/>
    <property type="evidence" value="ECO:0007669"/>
    <property type="project" value="UniProtKB-SubCell"/>
</dbReference>
<accession>A0A1T4RTR1</accession>